<feature type="transmembrane region" description="Helical" evidence="1">
    <location>
        <begin position="42"/>
        <end position="62"/>
    </location>
</feature>
<reference evidence="2 3" key="1">
    <citation type="submission" date="2018-06" db="EMBL/GenBank/DDBJ databases">
        <authorList>
            <consortium name="Pathogen Informatics"/>
            <person name="Doyle S."/>
        </authorList>
    </citation>
    <scope>NUCLEOTIDE SEQUENCE [LARGE SCALE GENOMIC DNA]</scope>
    <source>
        <strain evidence="2 3">NCTC8576</strain>
    </source>
</reference>
<organism evidence="2 3">
    <name type="scientific">Shigella boydii</name>
    <dbReference type="NCBI Taxonomy" id="621"/>
    <lineage>
        <taxon>Bacteria</taxon>
        <taxon>Pseudomonadati</taxon>
        <taxon>Pseudomonadota</taxon>
        <taxon>Gammaproteobacteria</taxon>
        <taxon>Enterobacterales</taxon>
        <taxon>Enterobacteriaceae</taxon>
        <taxon>Shigella</taxon>
    </lineage>
</organism>
<accession>A0A2X2IVY5</accession>
<sequence>MKKVLLQNHPGSEKYSFNGWEIFNSNFERMIKENKAMLLCKWGFYLTCVVAVMFVFAAITSNGLNERGLITAGCSFLYLLIMMGLIVRAGFKAKKNNCIIIRLKVLSRSVSRSYRRYN</sequence>
<keyword evidence="1" id="KW-1133">Transmembrane helix</keyword>
<keyword evidence="1" id="KW-0812">Transmembrane</keyword>
<dbReference type="EMBL" id="UAUR01000006">
    <property type="protein sequence ID" value="SPZ86432.1"/>
    <property type="molecule type" value="Genomic_DNA"/>
</dbReference>
<feature type="transmembrane region" description="Helical" evidence="1">
    <location>
        <begin position="68"/>
        <end position="87"/>
    </location>
</feature>
<gene>
    <name evidence="2" type="primary">ynjI_2</name>
    <name evidence="2" type="ORF">NCTC8576_03415</name>
</gene>
<name>A0A2X2IVY5_SHIBO</name>
<protein>
    <submittedName>
        <fullName evidence="2">Inner membrane protein ynjI</fullName>
    </submittedName>
</protein>
<keyword evidence="1" id="KW-0472">Membrane</keyword>
<evidence type="ECO:0000313" key="2">
    <source>
        <dbReference type="EMBL" id="SPZ86432.1"/>
    </source>
</evidence>
<dbReference type="Proteomes" id="UP000251799">
    <property type="component" value="Unassembled WGS sequence"/>
</dbReference>
<evidence type="ECO:0000313" key="3">
    <source>
        <dbReference type="Proteomes" id="UP000251799"/>
    </source>
</evidence>
<proteinExistence type="predicted"/>
<evidence type="ECO:0000256" key="1">
    <source>
        <dbReference type="SAM" id="Phobius"/>
    </source>
</evidence>
<dbReference type="AlphaFoldDB" id="A0A2X2IVY5"/>